<dbReference type="Gene3D" id="6.10.340.10">
    <property type="match status" value="1"/>
</dbReference>
<evidence type="ECO:0000256" key="10">
    <source>
        <dbReference type="SAM" id="Phobius"/>
    </source>
</evidence>
<comment type="catalytic activity">
    <reaction evidence="1">
        <text>ATP + protein L-histidine = ADP + protein N-phospho-L-histidine.</text>
        <dbReference type="EC" id="2.7.13.3"/>
    </reaction>
</comment>
<dbReference type="PROSITE" id="PS50109">
    <property type="entry name" value="HIS_KIN"/>
    <property type="match status" value="1"/>
</dbReference>
<keyword evidence="9" id="KW-0902">Two-component regulatory system</keyword>
<dbReference type="EMBL" id="VAVZ01000008">
    <property type="protein sequence ID" value="TLP98640.1"/>
    <property type="molecule type" value="Genomic_DNA"/>
</dbReference>
<dbReference type="RefSeq" id="WP_138252328.1">
    <property type="nucleotide sequence ID" value="NZ_VAVZ01000008.1"/>
</dbReference>
<dbReference type="SMART" id="SM00387">
    <property type="entry name" value="HATPase_c"/>
    <property type="match status" value="1"/>
</dbReference>
<evidence type="ECO:0000256" key="7">
    <source>
        <dbReference type="ARBA" id="ARBA00022777"/>
    </source>
</evidence>
<dbReference type="EC" id="2.7.13.3" evidence="3"/>
<feature type="transmembrane region" description="Helical" evidence="10">
    <location>
        <begin position="66"/>
        <end position="90"/>
    </location>
</feature>
<dbReference type="PANTHER" id="PTHR43547">
    <property type="entry name" value="TWO-COMPONENT HISTIDINE KINASE"/>
    <property type="match status" value="1"/>
</dbReference>
<organism evidence="13 14">
    <name type="scientific">Nesterenkonia salmonea</name>
    <dbReference type="NCBI Taxonomy" id="1804987"/>
    <lineage>
        <taxon>Bacteria</taxon>
        <taxon>Bacillati</taxon>
        <taxon>Actinomycetota</taxon>
        <taxon>Actinomycetes</taxon>
        <taxon>Micrococcales</taxon>
        <taxon>Micrococcaceae</taxon>
        <taxon>Nesterenkonia</taxon>
    </lineage>
</organism>
<feature type="domain" description="Histidine kinase" evidence="11">
    <location>
        <begin position="153"/>
        <end position="371"/>
    </location>
</feature>
<dbReference type="InterPro" id="IPR004358">
    <property type="entry name" value="Sig_transdc_His_kin-like_C"/>
</dbReference>
<dbReference type="SMART" id="SM00304">
    <property type="entry name" value="HAMP"/>
    <property type="match status" value="1"/>
</dbReference>
<dbReference type="InterPro" id="IPR003660">
    <property type="entry name" value="HAMP_dom"/>
</dbReference>
<dbReference type="InterPro" id="IPR003594">
    <property type="entry name" value="HATPase_dom"/>
</dbReference>
<evidence type="ECO:0000256" key="6">
    <source>
        <dbReference type="ARBA" id="ARBA00022692"/>
    </source>
</evidence>
<keyword evidence="7" id="KW-0418">Kinase</keyword>
<dbReference type="CDD" id="cd00075">
    <property type="entry name" value="HATPase"/>
    <property type="match status" value="1"/>
</dbReference>
<evidence type="ECO:0000259" key="12">
    <source>
        <dbReference type="PROSITE" id="PS50885"/>
    </source>
</evidence>
<name>A0A5R9BFE6_9MICC</name>
<dbReference type="Gene3D" id="1.10.287.130">
    <property type="match status" value="1"/>
</dbReference>
<keyword evidence="6 10" id="KW-0812">Transmembrane</keyword>
<evidence type="ECO:0000256" key="1">
    <source>
        <dbReference type="ARBA" id="ARBA00000085"/>
    </source>
</evidence>
<dbReference type="AlphaFoldDB" id="A0A5R9BFE6"/>
<feature type="domain" description="HAMP" evidence="12">
    <location>
        <begin position="92"/>
        <end position="145"/>
    </location>
</feature>
<evidence type="ECO:0000313" key="14">
    <source>
        <dbReference type="Proteomes" id="UP000310458"/>
    </source>
</evidence>
<dbReference type="OrthoDB" id="9786919at2"/>
<dbReference type="PRINTS" id="PR00344">
    <property type="entry name" value="BCTRLSENSOR"/>
</dbReference>
<dbReference type="Proteomes" id="UP000310458">
    <property type="component" value="Unassembled WGS sequence"/>
</dbReference>
<dbReference type="CDD" id="cd06225">
    <property type="entry name" value="HAMP"/>
    <property type="match status" value="1"/>
</dbReference>
<dbReference type="SMART" id="SM00388">
    <property type="entry name" value="HisKA"/>
    <property type="match status" value="1"/>
</dbReference>
<gene>
    <name evidence="13" type="ORF">FEF26_04395</name>
</gene>
<dbReference type="InterPro" id="IPR003661">
    <property type="entry name" value="HisK_dim/P_dom"/>
</dbReference>
<evidence type="ECO:0000256" key="3">
    <source>
        <dbReference type="ARBA" id="ARBA00012438"/>
    </source>
</evidence>
<protein>
    <recommendedName>
        <fullName evidence="3">histidine kinase</fullName>
        <ecNumber evidence="3">2.7.13.3</ecNumber>
    </recommendedName>
</protein>
<evidence type="ECO:0000256" key="8">
    <source>
        <dbReference type="ARBA" id="ARBA00022989"/>
    </source>
</evidence>
<keyword evidence="5" id="KW-0808">Transferase</keyword>
<comment type="subcellular location">
    <subcellularLocation>
        <location evidence="2">Cell membrane</location>
    </subcellularLocation>
</comment>
<dbReference type="Gene3D" id="3.30.565.10">
    <property type="entry name" value="Histidine kinase-like ATPase, C-terminal domain"/>
    <property type="match status" value="1"/>
</dbReference>
<dbReference type="Pfam" id="PF02518">
    <property type="entry name" value="HATPase_c"/>
    <property type="match status" value="1"/>
</dbReference>
<dbReference type="InterPro" id="IPR005467">
    <property type="entry name" value="His_kinase_dom"/>
</dbReference>
<comment type="caution">
    <text evidence="13">The sequence shown here is derived from an EMBL/GenBank/DDBJ whole genome shotgun (WGS) entry which is preliminary data.</text>
</comment>
<evidence type="ECO:0000259" key="11">
    <source>
        <dbReference type="PROSITE" id="PS50109"/>
    </source>
</evidence>
<dbReference type="PANTHER" id="PTHR43547:SF2">
    <property type="entry name" value="HYBRID SIGNAL TRANSDUCTION HISTIDINE KINASE C"/>
    <property type="match status" value="1"/>
</dbReference>
<dbReference type="SUPFAM" id="SSF55874">
    <property type="entry name" value="ATPase domain of HSP90 chaperone/DNA topoisomerase II/histidine kinase"/>
    <property type="match status" value="1"/>
</dbReference>
<evidence type="ECO:0000256" key="9">
    <source>
        <dbReference type="ARBA" id="ARBA00023012"/>
    </source>
</evidence>
<evidence type="ECO:0000256" key="4">
    <source>
        <dbReference type="ARBA" id="ARBA00022553"/>
    </source>
</evidence>
<dbReference type="SUPFAM" id="SSF158472">
    <property type="entry name" value="HAMP domain-like"/>
    <property type="match status" value="1"/>
</dbReference>
<dbReference type="Pfam" id="PF00512">
    <property type="entry name" value="HisKA"/>
    <property type="match status" value="1"/>
</dbReference>
<feature type="transmembrane region" description="Helical" evidence="10">
    <location>
        <begin position="20"/>
        <end position="42"/>
    </location>
</feature>
<dbReference type="CDD" id="cd00082">
    <property type="entry name" value="HisKA"/>
    <property type="match status" value="1"/>
</dbReference>
<dbReference type="Pfam" id="PF00672">
    <property type="entry name" value="HAMP"/>
    <property type="match status" value="1"/>
</dbReference>
<dbReference type="InterPro" id="IPR036890">
    <property type="entry name" value="HATPase_C_sf"/>
</dbReference>
<reference evidence="13 14" key="1">
    <citation type="submission" date="2019-05" db="EMBL/GenBank/DDBJ databases">
        <title>Nesterenkonia sp. GY074 isolated from the Southern Atlantic Ocean.</title>
        <authorList>
            <person name="Zhang G."/>
        </authorList>
    </citation>
    <scope>NUCLEOTIDE SEQUENCE [LARGE SCALE GENOMIC DNA]</scope>
    <source>
        <strain evidence="13 14">GY074</strain>
    </source>
</reference>
<evidence type="ECO:0000256" key="5">
    <source>
        <dbReference type="ARBA" id="ARBA00022679"/>
    </source>
</evidence>
<dbReference type="PROSITE" id="PS50885">
    <property type="entry name" value="HAMP"/>
    <property type="match status" value="1"/>
</dbReference>
<evidence type="ECO:0000256" key="2">
    <source>
        <dbReference type="ARBA" id="ARBA00004236"/>
    </source>
</evidence>
<keyword evidence="4" id="KW-0597">Phosphoprotein</keyword>
<dbReference type="SUPFAM" id="SSF47384">
    <property type="entry name" value="Homodimeric domain of signal transducing histidine kinase"/>
    <property type="match status" value="1"/>
</dbReference>
<evidence type="ECO:0000313" key="13">
    <source>
        <dbReference type="EMBL" id="TLP98640.1"/>
    </source>
</evidence>
<dbReference type="FunFam" id="3.30.565.10:FF:000006">
    <property type="entry name" value="Sensor histidine kinase WalK"/>
    <property type="match status" value="1"/>
</dbReference>
<sequence>MPAELRWGWKLGTRLLASSVLVLAVGTGTAWVVAFITGQVIFHDHMIMAEATDPPVVAHAREAFEAAWTLSLSLALLAAFLASIVISFFLSRRMVGALNKVRQAAAHVAQGDYSARVPEGSMGAEFAELTSAFNRMAGELDHVEQTRKRLLSDLAHEMRTPIATVDGYLEAISDGVAEPDETTLGLLREQVQRLTRLAQDISLVSTAEEGRLSMRRSLVMVGEILDNPMTQARNKYVVRGVTLHCEVDESTRYVMLSGDWDRMGQVLTNLLDNALRHTPADGQVILRAAQAGACVRIQVSDTGDGIAAEHLPHIFERFYRVDTARDREHGGSGIGLAIVRSIVEAHGGTVTAQSEGQGKGTLMTIELPIAR</sequence>
<dbReference type="InterPro" id="IPR036097">
    <property type="entry name" value="HisK_dim/P_sf"/>
</dbReference>
<dbReference type="GO" id="GO:0000155">
    <property type="term" value="F:phosphorelay sensor kinase activity"/>
    <property type="evidence" value="ECO:0007669"/>
    <property type="project" value="InterPro"/>
</dbReference>
<dbReference type="GO" id="GO:0005886">
    <property type="term" value="C:plasma membrane"/>
    <property type="evidence" value="ECO:0007669"/>
    <property type="project" value="UniProtKB-SubCell"/>
</dbReference>
<proteinExistence type="predicted"/>
<keyword evidence="14" id="KW-1185">Reference proteome</keyword>
<keyword evidence="10" id="KW-0472">Membrane</keyword>
<keyword evidence="8 10" id="KW-1133">Transmembrane helix</keyword>
<accession>A0A5R9BFE6</accession>